<sequence>MPLTPLLELRRRSEAEALDQGTLDSDGGVVVIEDDAMASQERHFVVVSKGRHFVVVDQPRELVWQWNQKA</sequence>
<proteinExistence type="predicted"/>
<reference evidence="1 2" key="1">
    <citation type="journal article" date="2024" name="G3 (Bethesda)">
        <title>Genome assembly of Hibiscus sabdariffa L. provides insights into metabolisms of medicinal natural products.</title>
        <authorList>
            <person name="Kim T."/>
        </authorList>
    </citation>
    <scope>NUCLEOTIDE SEQUENCE [LARGE SCALE GENOMIC DNA]</scope>
    <source>
        <strain evidence="1">TK-2024</strain>
        <tissue evidence="1">Old leaves</tissue>
    </source>
</reference>
<comment type="caution">
    <text evidence="1">The sequence shown here is derived from an EMBL/GenBank/DDBJ whole genome shotgun (WGS) entry which is preliminary data.</text>
</comment>
<accession>A0ABR2FDI6</accession>
<evidence type="ECO:0000313" key="1">
    <source>
        <dbReference type="EMBL" id="KAK8578925.1"/>
    </source>
</evidence>
<dbReference type="Proteomes" id="UP001472677">
    <property type="component" value="Unassembled WGS sequence"/>
</dbReference>
<protein>
    <submittedName>
        <fullName evidence="1">Uncharacterized protein</fullName>
    </submittedName>
</protein>
<evidence type="ECO:0000313" key="2">
    <source>
        <dbReference type="Proteomes" id="UP001472677"/>
    </source>
</evidence>
<gene>
    <name evidence="1" type="ORF">V6N12_069268</name>
</gene>
<keyword evidence="2" id="KW-1185">Reference proteome</keyword>
<name>A0ABR2FDI6_9ROSI</name>
<dbReference type="EMBL" id="JBBPBM010000006">
    <property type="protein sequence ID" value="KAK8578925.1"/>
    <property type="molecule type" value="Genomic_DNA"/>
</dbReference>
<organism evidence="1 2">
    <name type="scientific">Hibiscus sabdariffa</name>
    <name type="common">roselle</name>
    <dbReference type="NCBI Taxonomy" id="183260"/>
    <lineage>
        <taxon>Eukaryota</taxon>
        <taxon>Viridiplantae</taxon>
        <taxon>Streptophyta</taxon>
        <taxon>Embryophyta</taxon>
        <taxon>Tracheophyta</taxon>
        <taxon>Spermatophyta</taxon>
        <taxon>Magnoliopsida</taxon>
        <taxon>eudicotyledons</taxon>
        <taxon>Gunneridae</taxon>
        <taxon>Pentapetalae</taxon>
        <taxon>rosids</taxon>
        <taxon>malvids</taxon>
        <taxon>Malvales</taxon>
        <taxon>Malvaceae</taxon>
        <taxon>Malvoideae</taxon>
        <taxon>Hibiscus</taxon>
    </lineage>
</organism>